<dbReference type="CDD" id="cd16018">
    <property type="entry name" value="Enpp"/>
    <property type="match status" value="1"/>
</dbReference>
<feature type="chain" id="PRO_5002667093" evidence="1">
    <location>
        <begin position="29"/>
        <end position="410"/>
    </location>
</feature>
<evidence type="ECO:0000313" key="3">
    <source>
        <dbReference type="Proteomes" id="UP000006201"/>
    </source>
</evidence>
<keyword evidence="3" id="KW-1185">Reference proteome</keyword>
<feature type="signal peptide" evidence="1">
    <location>
        <begin position="1"/>
        <end position="28"/>
    </location>
</feature>
<reference evidence="2 3" key="1">
    <citation type="submission" date="2006-02" db="EMBL/GenBank/DDBJ databases">
        <authorList>
            <person name="Moran M.A."/>
            <person name="Kjelleberg S."/>
            <person name="Egan S."/>
            <person name="Saunders N."/>
            <person name="Thomas T."/>
            <person name="Ferriera S."/>
            <person name="Johnson J."/>
            <person name="Kravitz S."/>
            <person name="Halpern A."/>
            <person name="Remington K."/>
            <person name="Beeson K."/>
            <person name="Tran B."/>
            <person name="Rogers Y.-H."/>
            <person name="Friedman R."/>
            <person name="Venter J.C."/>
        </authorList>
    </citation>
    <scope>NUCLEOTIDE SEQUENCE [LARGE SCALE GENOMIC DNA]</scope>
    <source>
        <strain evidence="2 3">D2</strain>
    </source>
</reference>
<comment type="caution">
    <text evidence="2">The sequence shown here is derived from an EMBL/GenBank/DDBJ whole genome shotgun (WGS) entry which is preliminary data.</text>
</comment>
<dbReference type="GO" id="GO:0016787">
    <property type="term" value="F:hydrolase activity"/>
    <property type="evidence" value="ECO:0007669"/>
    <property type="project" value="UniProtKB-ARBA"/>
</dbReference>
<dbReference type="eggNOG" id="COG1524">
    <property type="taxonomic scope" value="Bacteria"/>
</dbReference>
<organism evidence="2 3">
    <name type="scientific">Pseudoalteromonas tunicata D2</name>
    <dbReference type="NCBI Taxonomy" id="87626"/>
    <lineage>
        <taxon>Bacteria</taxon>
        <taxon>Pseudomonadati</taxon>
        <taxon>Pseudomonadota</taxon>
        <taxon>Gammaproteobacteria</taxon>
        <taxon>Alteromonadales</taxon>
        <taxon>Pseudoalteromonadaceae</taxon>
        <taxon>Pseudoalteromonas</taxon>
    </lineage>
</organism>
<dbReference type="InterPro" id="IPR017850">
    <property type="entry name" value="Alkaline_phosphatase_core_sf"/>
</dbReference>
<dbReference type="Pfam" id="PF01663">
    <property type="entry name" value="Phosphodiest"/>
    <property type="match status" value="1"/>
</dbReference>
<dbReference type="Proteomes" id="UP000006201">
    <property type="component" value="Unassembled WGS sequence"/>
</dbReference>
<dbReference type="AlphaFoldDB" id="A4CAP7"/>
<gene>
    <name evidence="2" type="ORF">PTD2_21607</name>
</gene>
<dbReference type="HOGENOM" id="CLU_017594_1_1_6"/>
<dbReference type="EMBL" id="AAOH01000004">
    <property type="protein sequence ID" value="EAR28455.1"/>
    <property type="molecule type" value="Genomic_DNA"/>
</dbReference>
<evidence type="ECO:0000313" key="2">
    <source>
        <dbReference type="EMBL" id="EAR28455.1"/>
    </source>
</evidence>
<name>A4CAP7_9GAMM</name>
<protein>
    <submittedName>
        <fullName evidence="2">Putative type I phosphodiesterase/nucleotide pyrophosphatase protein</fullName>
    </submittedName>
</protein>
<dbReference type="InterPro" id="IPR002591">
    <property type="entry name" value="Phosphodiest/P_Trfase"/>
</dbReference>
<dbReference type="Gene3D" id="3.30.1360.180">
    <property type="match status" value="1"/>
</dbReference>
<evidence type="ECO:0000256" key="1">
    <source>
        <dbReference type="SAM" id="SignalP"/>
    </source>
</evidence>
<dbReference type="SUPFAM" id="SSF53649">
    <property type="entry name" value="Alkaline phosphatase-like"/>
    <property type="match status" value="1"/>
</dbReference>
<dbReference type="STRING" id="87626.PTD2_21607"/>
<dbReference type="Gene3D" id="3.40.720.10">
    <property type="entry name" value="Alkaline Phosphatase, subunit A"/>
    <property type="match status" value="1"/>
</dbReference>
<keyword evidence="1" id="KW-0732">Signal</keyword>
<dbReference type="PANTHER" id="PTHR10151">
    <property type="entry name" value="ECTONUCLEOTIDE PYROPHOSPHATASE/PHOSPHODIESTERASE"/>
    <property type="match status" value="1"/>
</dbReference>
<sequence length="410" mass="45502">MVFMMLRSLISFVSLTFFSVVLSAQANAAQEQSVVLISLDGFRWDYIEKHQAKNLALIAKQGVRAQKLIPVYPTKTFPNHLSIMTGLLPTHHGVVDNKFCDKQRQECYAMGDGRKDSSWLNGVPLWNLATLQGVKSATYFWPESDALFNGVLPDYYYHYSKHSDYQARIDQMLFWLKLPHAQRPRFIAGYFSLVDSMGHDFGPDAPQTYEAVQKLDSLIGQLVTRIKSEVDAPVNVILVSDHGMASVDPTQSIAIADLGISQEDFDIKNSGTRVQLYQKQGRKLDLSTFKSSLSKQAKGRFTVLTSAQLASVGYQHSPRVADVIIETTAPRVFSSSGEVDYLGTHGYAYTQDMAAFFVANGPAFKQGFSLDEVKNLDIYPIVAQILGLSLLSPIDSEGDTLRPALKPAVN</sequence>
<accession>A4CAP7</accession>
<proteinExistence type="predicted"/>
<dbReference type="PANTHER" id="PTHR10151:SF120">
    <property type="entry name" value="BIS(5'-ADENOSYL)-TRIPHOSPHATASE"/>
    <property type="match status" value="1"/>
</dbReference>